<evidence type="ECO:0000256" key="1">
    <source>
        <dbReference type="SAM" id="Phobius"/>
    </source>
</evidence>
<dbReference type="Proteomes" id="UP000309138">
    <property type="component" value="Unassembled WGS sequence"/>
</dbReference>
<comment type="caution">
    <text evidence="2">The sequence shown here is derived from an EMBL/GenBank/DDBJ whole genome shotgun (WGS) entry which is preliminary data.</text>
</comment>
<keyword evidence="1" id="KW-0472">Membrane</keyword>
<organism evidence="2 3">
    <name type="scientific">Sphingomonas baiyangensis</name>
    <dbReference type="NCBI Taxonomy" id="2572576"/>
    <lineage>
        <taxon>Bacteria</taxon>
        <taxon>Pseudomonadati</taxon>
        <taxon>Pseudomonadota</taxon>
        <taxon>Alphaproteobacteria</taxon>
        <taxon>Sphingomonadales</taxon>
        <taxon>Sphingomonadaceae</taxon>
        <taxon>Sphingomonas</taxon>
    </lineage>
</organism>
<gene>
    <name evidence="2" type="ORF">FBR43_12615</name>
</gene>
<feature type="transmembrane region" description="Helical" evidence="1">
    <location>
        <begin position="12"/>
        <end position="29"/>
    </location>
</feature>
<keyword evidence="1" id="KW-1133">Transmembrane helix</keyword>
<reference evidence="2 3" key="1">
    <citation type="submission" date="2019-04" db="EMBL/GenBank/DDBJ databases">
        <authorList>
            <person name="Yang Y."/>
            <person name="Wei D."/>
        </authorList>
    </citation>
    <scope>NUCLEOTIDE SEQUENCE [LARGE SCALE GENOMIC DNA]</scope>
    <source>
        <strain evidence="2 3">L-1-4w-11</strain>
    </source>
</reference>
<name>A0A4U1L3M2_9SPHN</name>
<keyword evidence="1" id="KW-0812">Transmembrane</keyword>
<proteinExistence type="predicted"/>
<protein>
    <recommendedName>
        <fullName evidence="4">DUF2946 domain-containing protein</fullName>
    </recommendedName>
</protein>
<feature type="transmembrane region" description="Helical" evidence="1">
    <location>
        <begin position="88"/>
        <end position="111"/>
    </location>
</feature>
<dbReference type="RefSeq" id="WP_136943442.1">
    <property type="nucleotide sequence ID" value="NZ_SWKR01000002.1"/>
</dbReference>
<evidence type="ECO:0000313" key="2">
    <source>
        <dbReference type="EMBL" id="TKD51501.1"/>
    </source>
</evidence>
<dbReference type="EMBL" id="SWKR01000002">
    <property type="protein sequence ID" value="TKD51501.1"/>
    <property type="molecule type" value="Genomic_DNA"/>
</dbReference>
<keyword evidence="3" id="KW-1185">Reference proteome</keyword>
<accession>A0A4U1L3M2</accession>
<dbReference type="AlphaFoldDB" id="A0A4U1L3M2"/>
<sequence length="135" mass="13909">MTALRRLCSHSPALVALMLAAALVMKLLVPNGYMADTSGASGMTITVSICSGTGPQTTAITIPMDEQHDDADRAVDAMPCAFAGVPGAMLAAVDPVLLVGAIVFVLASGLVRQQFVLPRAVRTLRPPLRGPPTTA</sequence>
<dbReference type="OrthoDB" id="7478750at2"/>
<evidence type="ECO:0008006" key="4">
    <source>
        <dbReference type="Google" id="ProtNLM"/>
    </source>
</evidence>
<evidence type="ECO:0000313" key="3">
    <source>
        <dbReference type="Proteomes" id="UP000309138"/>
    </source>
</evidence>